<keyword evidence="1" id="KW-0812">Transmembrane</keyword>
<dbReference type="RefSeq" id="WP_182544408.1">
    <property type="nucleotide sequence ID" value="NZ_JACGWZ010000003.1"/>
</dbReference>
<gene>
    <name evidence="2" type="ORF">FHX42_002536</name>
</gene>
<protein>
    <recommendedName>
        <fullName evidence="4">ATP synthase protein I</fullName>
    </recommendedName>
</protein>
<comment type="caution">
    <text evidence="2">The sequence shown here is derived from an EMBL/GenBank/DDBJ whole genome shotgun (WGS) entry which is preliminary data.</text>
</comment>
<name>A0A839E0I6_9PSEU</name>
<reference evidence="2 3" key="1">
    <citation type="submission" date="2020-07" db="EMBL/GenBank/DDBJ databases">
        <title>Sequencing the genomes of 1000 actinobacteria strains.</title>
        <authorList>
            <person name="Klenk H.-P."/>
        </authorList>
    </citation>
    <scope>NUCLEOTIDE SEQUENCE [LARGE SCALE GENOMIC DNA]</scope>
    <source>
        <strain evidence="2 3">DSM 45975</strain>
    </source>
</reference>
<feature type="transmembrane region" description="Helical" evidence="1">
    <location>
        <begin position="116"/>
        <end position="135"/>
    </location>
</feature>
<evidence type="ECO:0000313" key="2">
    <source>
        <dbReference type="EMBL" id="MBA8825185.1"/>
    </source>
</evidence>
<evidence type="ECO:0000256" key="1">
    <source>
        <dbReference type="SAM" id="Phobius"/>
    </source>
</evidence>
<sequence length="151" mass="15673">MSDPADLLDQETKNTTVRLARAMVRPAMTATLLTGGVAVAVAAVVAGVEGVLGAVFGTLLVIGCCWINVAVMRWMATSAPLMVMAAALGGYCTKFSILLTLLLLLADTTLFDMDSFALAILATVVAWTAAEVVGFTRARVPTVIPARDEAG</sequence>
<dbReference type="AlphaFoldDB" id="A0A839E0I6"/>
<dbReference type="EMBL" id="JACGWZ010000003">
    <property type="protein sequence ID" value="MBA8825185.1"/>
    <property type="molecule type" value="Genomic_DNA"/>
</dbReference>
<keyword evidence="3" id="KW-1185">Reference proteome</keyword>
<accession>A0A839E0I6</accession>
<evidence type="ECO:0008006" key="4">
    <source>
        <dbReference type="Google" id="ProtNLM"/>
    </source>
</evidence>
<keyword evidence="1" id="KW-1133">Transmembrane helix</keyword>
<feature type="transmembrane region" description="Helical" evidence="1">
    <location>
        <begin position="51"/>
        <end position="71"/>
    </location>
</feature>
<evidence type="ECO:0000313" key="3">
    <source>
        <dbReference type="Proteomes" id="UP000569329"/>
    </source>
</evidence>
<feature type="transmembrane region" description="Helical" evidence="1">
    <location>
        <begin position="83"/>
        <end position="104"/>
    </location>
</feature>
<keyword evidence="1" id="KW-0472">Membrane</keyword>
<dbReference type="Proteomes" id="UP000569329">
    <property type="component" value="Unassembled WGS sequence"/>
</dbReference>
<organism evidence="2 3">
    <name type="scientific">Halosaccharopolyspora lacisalsi</name>
    <dbReference type="NCBI Taxonomy" id="1000566"/>
    <lineage>
        <taxon>Bacteria</taxon>
        <taxon>Bacillati</taxon>
        <taxon>Actinomycetota</taxon>
        <taxon>Actinomycetes</taxon>
        <taxon>Pseudonocardiales</taxon>
        <taxon>Pseudonocardiaceae</taxon>
        <taxon>Halosaccharopolyspora</taxon>
    </lineage>
</organism>
<feature type="transmembrane region" description="Helical" evidence="1">
    <location>
        <begin position="27"/>
        <end position="45"/>
    </location>
</feature>
<proteinExistence type="predicted"/>